<name>A0ABP1PKA0_9HEXA</name>
<feature type="region of interest" description="Disordered" evidence="2">
    <location>
        <begin position="70"/>
        <end position="135"/>
    </location>
</feature>
<comment type="caution">
    <text evidence="4">The sequence shown here is derived from an EMBL/GenBank/DDBJ whole genome shotgun (WGS) entry which is preliminary data.</text>
</comment>
<dbReference type="PROSITE" id="PS50158">
    <property type="entry name" value="ZF_CCHC"/>
    <property type="match status" value="1"/>
</dbReference>
<accession>A0ABP1PKA0</accession>
<evidence type="ECO:0000313" key="5">
    <source>
        <dbReference type="Proteomes" id="UP001642540"/>
    </source>
</evidence>
<dbReference type="InterPro" id="IPR036875">
    <property type="entry name" value="Znf_CCHC_sf"/>
</dbReference>
<reference evidence="4 5" key="1">
    <citation type="submission" date="2024-08" db="EMBL/GenBank/DDBJ databases">
        <authorList>
            <person name="Cucini C."/>
            <person name="Frati F."/>
        </authorList>
    </citation>
    <scope>NUCLEOTIDE SEQUENCE [LARGE SCALE GENOMIC DNA]</scope>
</reference>
<feature type="compositionally biased region" description="Basic and acidic residues" evidence="2">
    <location>
        <begin position="72"/>
        <end position="85"/>
    </location>
</feature>
<sequence>MPDIKIKIESDSSSSSGLVIMSTIGSLRPFEPPVDDIEVWINTYESYLMANVDVLASAIAQEAAVKSTALVRGEHQSSISKEKQVNKTSTSRSQPQNQRKKKNNNQQQNKGSSGKSGNNHSNENECSRCGSKKHQQKSCPHKETAECYGCGKKGHFKNKCRTPSRSDNRLLDTDLVRDLRSVNSQLQRKQKKILLPVMIGEVEHNIELDTGCETSILSEEFWKNSLGAPKLQKSSFDNKERCPLKTKPEQQWGPFFINNVKWTCISTKGCEGSYVSPEYTASAKWPPCYYA</sequence>
<dbReference type="SUPFAM" id="SSF57756">
    <property type="entry name" value="Retrovirus zinc finger-like domains"/>
    <property type="match status" value="1"/>
</dbReference>
<keyword evidence="5" id="KW-1185">Reference proteome</keyword>
<evidence type="ECO:0000256" key="1">
    <source>
        <dbReference type="PROSITE-ProRule" id="PRU00047"/>
    </source>
</evidence>
<proteinExistence type="predicted"/>
<dbReference type="SMART" id="SM00343">
    <property type="entry name" value="ZnF_C2HC"/>
    <property type="match status" value="2"/>
</dbReference>
<organism evidence="4 5">
    <name type="scientific">Orchesella dallaii</name>
    <dbReference type="NCBI Taxonomy" id="48710"/>
    <lineage>
        <taxon>Eukaryota</taxon>
        <taxon>Metazoa</taxon>
        <taxon>Ecdysozoa</taxon>
        <taxon>Arthropoda</taxon>
        <taxon>Hexapoda</taxon>
        <taxon>Collembola</taxon>
        <taxon>Entomobryomorpha</taxon>
        <taxon>Entomobryoidea</taxon>
        <taxon>Orchesellidae</taxon>
        <taxon>Orchesellinae</taxon>
        <taxon>Orchesella</taxon>
    </lineage>
</organism>
<protein>
    <recommendedName>
        <fullName evidence="3">CCHC-type domain-containing protein</fullName>
    </recommendedName>
</protein>
<feature type="domain" description="CCHC-type" evidence="3">
    <location>
        <begin position="147"/>
        <end position="161"/>
    </location>
</feature>
<evidence type="ECO:0000256" key="2">
    <source>
        <dbReference type="SAM" id="MobiDB-lite"/>
    </source>
</evidence>
<evidence type="ECO:0000313" key="4">
    <source>
        <dbReference type="EMBL" id="CAL8068306.1"/>
    </source>
</evidence>
<feature type="compositionally biased region" description="Low complexity" evidence="2">
    <location>
        <begin position="104"/>
        <end position="121"/>
    </location>
</feature>
<dbReference type="Gene3D" id="4.10.60.10">
    <property type="entry name" value="Zinc finger, CCHC-type"/>
    <property type="match status" value="1"/>
</dbReference>
<keyword evidence="1" id="KW-0863">Zinc-finger</keyword>
<keyword evidence="1" id="KW-0479">Metal-binding</keyword>
<evidence type="ECO:0000259" key="3">
    <source>
        <dbReference type="PROSITE" id="PS50158"/>
    </source>
</evidence>
<dbReference type="Proteomes" id="UP001642540">
    <property type="component" value="Unassembled WGS sequence"/>
</dbReference>
<dbReference type="EMBL" id="CAXLJM020000001">
    <property type="protein sequence ID" value="CAL8068306.1"/>
    <property type="molecule type" value="Genomic_DNA"/>
</dbReference>
<keyword evidence="1" id="KW-0862">Zinc</keyword>
<gene>
    <name evidence="4" type="ORF">ODALV1_LOCUS206</name>
</gene>
<dbReference type="InterPro" id="IPR001878">
    <property type="entry name" value="Znf_CCHC"/>
</dbReference>